<feature type="region of interest" description="Disordered" evidence="1">
    <location>
        <begin position="16"/>
        <end position="133"/>
    </location>
</feature>
<feature type="compositionally biased region" description="Low complexity" evidence="1">
    <location>
        <begin position="436"/>
        <end position="449"/>
    </location>
</feature>
<proteinExistence type="predicted"/>
<dbReference type="Proteomes" id="UP001642540">
    <property type="component" value="Unassembled WGS sequence"/>
</dbReference>
<feature type="compositionally biased region" description="Basic residues" evidence="1">
    <location>
        <begin position="468"/>
        <end position="481"/>
    </location>
</feature>
<evidence type="ECO:0000313" key="2">
    <source>
        <dbReference type="EMBL" id="CAL8111647.1"/>
    </source>
</evidence>
<feature type="compositionally biased region" description="Low complexity" evidence="1">
    <location>
        <begin position="319"/>
        <end position="331"/>
    </location>
</feature>
<feature type="compositionally biased region" description="Polar residues" evidence="1">
    <location>
        <begin position="71"/>
        <end position="91"/>
    </location>
</feature>
<evidence type="ECO:0000313" key="3">
    <source>
        <dbReference type="Proteomes" id="UP001642540"/>
    </source>
</evidence>
<name>A0ABP1QYA5_9HEXA</name>
<feature type="compositionally biased region" description="Basic and acidic residues" evidence="1">
    <location>
        <begin position="304"/>
        <end position="318"/>
    </location>
</feature>
<organism evidence="2 3">
    <name type="scientific">Orchesella dallaii</name>
    <dbReference type="NCBI Taxonomy" id="48710"/>
    <lineage>
        <taxon>Eukaryota</taxon>
        <taxon>Metazoa</taxon>
        <taxon>Ecdysozoa</taxon>
        <taxon>Arthropoda</taxon>
        <taxon>Hexapoda</taxon>
        <taxon>Collembola</taxon>
        <taxon>Entomobryomorpha</taxon>
        <taxon>Entomobryoidea</taxon>
        <taxon>Orchesellidae</taxon>
        <taxon>Orchesellinae</taxon>
        <taxon>Orchesella</taxon>
    </lineage>
</organism>
<sequence length="481" mass="54680">MSKTAILAFTRYGKKEDTEPNHSHHLINVPIQSHTSDKNRHKTAKQEDRSLTRTTGYRLGEGQAPLEMSRRSSIVRNNKNPIEISRSNNQKDGVKKGNLSDSKRSSTEHRQASNNQQQQLGRENGQLSNPTNEKKSLESYFQDRGVNLHKVKKNCKIYNKEEWEGGQPRRGGLYLSTFSPPSGFSREDVPESQGMSQPLEEPISPAVRIADQLQKEREIRRIRKASEGDDCSDVIRRLKETRRHNQNQITEAVLESQVKEELNATFPEDDSFSDSFLIRCSQQVEGVACESNKEWLHNEENINGDGRIKRDVNGRKVTESTSKSLPLTSTPISDSNFGIQKLPTNETPKSRVMGLSRTRNRSAGQSNSSLFECSSENLEIKYTEETEEAPRKLLKFDESPIKIGDFNDDEDDEIFSQMELPVADTRSLNRMAIQSSVSSTSSMDNKNSSETSVPILRSWSYDEETPRTRSRRQGLSRRVKK</sequence>
<feature type="compositionally biased region" description="Basic and acidic residues" evidence="1">
    <location>
        <begin position="101"/>
        <end position="111"/>
    </location>
</feature>
<evidence type="ECO:0000256" key="1">
    <source>
        <dbReference type="SAM" id="MobiDB-lite"/>
    </source>
</evidence>
<feature type="compositionally biased region" description="Polar residues" evidence="1">
    <location>
        <begin position="112"/>
        <end position="131"/>
    </location>
</feature>
<dbReference type="EMBL" id="CAXLJM020000046">
    <property type="protein sequence ID" value="CAL8111647.1"/>
    <property type="molecule type" value="Genomic_DNA"/>
</dbReference>
<protein>
    <submittedName>
        <fullName evidence="2">Uncharacterized protein</fullName>
    </submittedName>
</protein>
<feature type="region of interest" description="Disordered" evidence="1">
    <location>
        <begin position="436"/>
        <end position="481"/>
    </location>
</feature>
<feature type="compositionally biased region" description="Polar residues" evidence="1">
    <location>
        <begin position="361"/>
        <end position="370"/>
    </location>
</feature>
<gene>
    <name evidence="2" type="ORF">ODALV1_LOCUS15228</name>
</gene>
<keyword evidence="3" id="KW-1185">Reference proteome</keyword>
<comment type="caution">
    <text evidence="2">The sequence shown here is derived from an EMBL/GenBank/DDBJ whole genome shotgun (WGS) entry which is preliminary data.</text>
</comment>
<feature type="region of interest" description="Disordered" evidence="1">
    <location>
        <begin position="304"/>
        <end position="370"/>
    </location>
</feature>
<reference evidence="2 3" key="1">
    <citation type="submission" date="2024-08" db="EMBL/GenBank/DDBJ databases">
        <authorList>
            <person name="Cucini C."/>
            <person name="Frati F."/>
        </authorList>
    </citation>
    <scope>NUCLEOTIDE SEQUENCE [LARGE SCALE GENOMIC DNA]</scope>
</reference>
<accession>A0ABP1QYA5</accession>
<feature type="compositionally biased region" description="Polar residues" evidence="1">
    <location>
        <begin position="332"/>
        <end position="347"/>
    </location>
</feature>